<dbReference type="AlphaFoldDB" id="A0A5C3L761"/>
<keyword evidence="2" id="KW-1185">Reference proteome</keyword>
<reference evidence="1 2" key="1">
    <citation type="journal article" date="2019" name="Nat. Ecol. Evol.">
        <title>Megaphylogeny resolves global patterns of mushroom evolution.</title>
        <authorList>
            <person name="Varga T."/>
            <person name="Krizsan K."/>
            <person name="Foldi C."/>
            <person name="Dima B."/>
            <person name="Sanchez-Garcia M."/>
            <person name="Sanchez-Ramirez S."/>
            <person name="Szollosi G.J."/>
            <person name="Szarkandi J.G."/>
            <person name="Papp V."/>
            <person name="Albert L."/>
            <person name="Andreopoulos W."/>
            <person name="Angelini C."/>
            <person name="Antonin V."/>
            <person name="Barry K.W."/>
            <person name="Bougher N.L."/>
            <person name="Buchanan P."/>
            <person name="Buyck B."/>
            <person name="Bense V."/>
            <person name="Catcheside P."/>
            <person name="Chovatia M."/>
            <person name="Cooper J."/>
            <person name="Damon W."/>
            <person name="Desjardin D."/>
            <person name="Finy P."/>
            <person name="Geml J."/>
            <person name="Haridas S."/>
            <person name="Hughes K."/>
            <person name="Justo A."/>
            <person name="Karasinski D."/>
            <person name="Kautmanova I."/>
            <person name="Kiss B."/>
            <person name="Kocsube S."/>
            <person name="Kotiranta H."/>
            <person name="LaButti K.M."/>
            <person name="Lechner B.E."/>
            <person name="Liimatainen K."/>
            <person name="Lipzen A."/>
            <person name="Lukacs Z."/>
            <person name="Mihaltcheva S."/>
            <person name="Morgado L.N."/>
            <person name="Niskanen T."/>
            <person name="Noordeloos M.E."/>
            <person name="Ohm R.A."/>
            <person name="Ortiz-Santana B."/>
            <person name="Ovrebo C."/>
            <person name="Racz N."/>
            <person name="Riley R."/>
            <person name="Savchenko A."/>
            <person name="Shiryaev A."/>
            <person name="Soop K."/>
            <person name="Spirin V."/>
            <person name="Szebenyi C."/>
            <person name="Tomsovsky M."/>
            <person name="Tulloss R.E."/>
            <person name="Uehling J."/>
            <person name="Grigoriev I.V."/>
            <person name="Vagvolgyi C."/>
            <person name="Papp T."/>
            <person name="Martin F.M."/>
            <person name="Miettinen O."/>
            <person name="Hibbett D.S."/>
            <person name="Nagy L.G."/>
        </authorList>
    </citation>
    <scope>NUCLEOTIDE SEQUENCE [LARGE SCALE GENOMIC DNA]</scope>
    <source>
        <strain evidence="1 2">CBS 121175</strain>
    </source>
</reference>
<dbReference type="Proteomes" id="UP000307440">
    <property type="component" value="Unassembled WGS sequence"/>
</dbReference>
<protein>
    <submittedName>
        <fullName evidence="1">Uncharacterized protein</fullName>
    </submittedName>
</protein>
<name>A0A5C3L761_COPMA</name>
<organism evidence="1 2">
    <name type="scientific">Coprinopsis marcescibilis</name>
    <name type="common">Agaric fungus</name>
    <name type="synonym">Psathyrella marcescibilis</name>
    <dbReference type="NCBI Taxonomy" id="230819"/>
    <lineage>
        <taxon>Eukaryota</taxon>
        <taxon>Fungi</taxon>
        <taxon>Dikarya</taxon>
        <taxon>Basidiomycota</taxon>
        <taxon>Agaricomycotina</taxon>
        <taxon>Agaricomycetes</taxon>
        <taxon>Agaricomycetidae</taxon>
        <taxon>Agaricales</taxon>
        <taxon>Agaricineae</taxon>
        <taxon>Psathyrellaceae</taxon>
        <taxon>Coprinopsis</taxon>
    </lineage>
</organism>
<dbReference type="EMBL" id="ML210155">
    <property type="protein sequence ID" value="TFK28525.1"/>
    <property type="molecule type" value="Genomic_DNA"/>
</dbReference>
<evidence type="ECO:0000313" key="2">
    <source>
        <dbReference type="Proteomes" id="UP000307440"/>
    </source>
</evidence>
<sequence length="123" mass="13584">MLSPRSICAFILYCICFFVLLVCCAPFNSIYFTQILDRSIWKSWLSVCKGGIRLVGRLAGICCVSSGPQFFGICRPKSTFVSACLLLLPFTFAMVPELNGALISNGHRQLKVCAVPFCTTRCI</sequence>
<accession>A0A5C3L761</accession>
<proteinExistence type="predicted"/>
<gene>
    <name evidence="1" type="ORF">FA15DRAFT_42230</name>
</gene>
<evidence type="ECO:0000313" key="1">
    <source>
        <dbReference type="EMBL" id="TFK28525.1"/>
    </source>
</evidence>